<dbReference type="Pfam" id="PF01769">
    <property type="entry name" value="MgtE"/>
    <property type="match status" value="1"/>
</dbReference>
<feature type="transmembrane region" description="Helical" evidence="9">
    <location>
        <begin position="412"/>
        <end position="436"/>
    </location>
</feature>
<gene>
    <name evidence="11" type="ORF">SMSP2_00165</name>
</gene>
<dbReference type="CDD" id="cd04606">
    <property type="entry name" value="CBS_pair_Mg_transporter"/>
    <property type="match status" value="1"/>
</dbReference>
<dbReference type="OrthoDB" id="9790355at2"/>
<dbReference type="InterPro" id="IPR046342">
    <property type="entry name" value="CBS_dom_sf"/>
</dbReference>
<evidence type="ECO:0000256" key="1">
    <source>
        <dbReference type="ARBA" id="ARBA00004141"/>
    </source>
</evidence>
<dbReference type="AlphaFoldDB" id="A0A1Q2MAX3"/>
<keyword evidence="5 9" id="KW-0460">Magnesium</keyword>
<keyword evidence="9" id="KW-1003">Cell membrane</keyword>
<keyword evidence="9" id="KW-0479">Metal-binding</keyword>
<dbReference type="RefSeq" id="WP_146682137.1">
    <property type="nucleotide sequence ID" value="NZ_CP019646.1"/>
</dbReference>
<dbReference type="InterPro" id="IPR000644">
    <property type="entry name" value="CBS_dom"/>
</dbReference>
<dbReference type="InterPro" id="IPR006668">
    <property type="entry name" value="Mg_transptr_MgtE_intracell_dom"/>
</dbReference>
<keyword evidence="12" id="KW-1185">Reference proteome</keyword>
<evidence type="ECO:0000256" key="6">
    <source>
        <dbReference type="ARBA" id="ARBA00022989"/>
    </source>
</evidence>
<evidence type="ECO:0000256" key="4">
    <source>
        <dbReference type="ARBA" id="ARBA00022692"/>
    </source>
</evidence>
<dbReference type="InterPro" id="IPR006669">
    <property type="entry name" value="MgtE_transporter"/>
</dbReference>
<feature type="transmembrane region" description="Helical" evidence="9">
    <location>
        <begin position="369"/>
        <end position="392"/>
    </location>
</feature>
<keyword evidence="4 9" id="KW-0812">Transmembrane</keyword>
<accession>A0A1Q2MAX3</accession>
<dbReference type="InterPro" id="IPR036739">
    <property type="entry name" value="SLC41_membr_dom_sf"/>
</dbReference>
<keyword evidence="8" id="KW-0129">CBS domain</keyword>
<dbReference type="InterPro" id="IPR038076">
    <property type="entry name" value="MgtE_N_sf"/>
</dbReference>
<evidence type="ECO:0000256" key="5">
    <source>
        <dbReference type="ARBA" id="ARBA00022842"/>
    </source>
</evidence>
<comment type="subunit">
    <text evidence="9">Homodimer.</text>
</comment>
<dbReference type="Gene3D" id="1.25.60.10">
    <property type="entry name" value="MgtE N-terminal domain-like"/>
    <property type="match status" value="1"/>
</dbReference>
<dbReference type="PANTHER" id="PTHR43773:SF1">
    <property type="entry name" value="MAGNESIUM TRANSPORTER MGTE"/>
    <property type="match status" value="1"/>
</dbReference>
<dbReference type="EMBL" id="CP019646">
    <property type="protein sequence ID" value="AQQ69831.1"/>
    <property type="molecule type" value="Genomic_DNA"/>
</dbReference>
<sequence>MEQKEIKSLITTIEQHLEDGNYSVIKETLEDLHIGDIAEIVEYVSKEDRVAIFSVLDVDEASEVFEKVNEATRNTLFEELDEHIIVDIIRELPADDAVDVLSELPKEKARQYIRKLIRIEPALTAKIRYLMRYEEDTAGGIMDPVFVAVKADATILEAIEEIRSQEIDEDFFAVYVVDNDGKYLGDVRIRKLFTAPPQTKIKDLIEEDRIYVTVTDDQEHVSNTFSRYDLITVPVVDQENRLVGRITADIILEVAKEEADEDIYAMAGTDPDELENTSVFNAARIRMTWLAPCLLGTAVTATVIFAFKDKLFVGNFSYVFGIAMAFVPMIAAISGNAGLQTSAIIVCGLASGHIAAERLKQVFLREFRIALLVALACGIIGGIICWGLPRIVTFDNAEQAVEISALDIRVTLAFSVAMFSAIIVSTTLGLLLPFSFRKIGIDPAISSGPLVTTANDSISVAIYLSLTLLLVSL</sequence>
<dbReference type="Pfam" id="PF00571">
    <property type="entry name" value="CBS"/>
    <property type="match status" value="2"/>
</dbReference>
<feature type="transmembrane region" description="Helical" evidence="9">
    <location>
        <begin position="316"/>
        <end position="333"/>
    </location>
</feature>
<dbReference type="GO" id="GO:0005886">
    <property type="term" value="C:plasma membrane"/>
    <property type="evidence" value="ECO:0007669"/>
    <property type="project" value="UniProtKB-SubCell"/>
</dbReference>
<comment type="similarity">
    <text evidence="2 9">Belongs to the SLC41A transporter family.</text>
</comment>
<comment type="function">
    <text evidence="9">Acts as a magnesium transporter.</text>
</comment>
<evidence type="ECO:0000256" key="8">
    <source>
        <dbReference type="PROSITE-ProRule" id="PRU00703"/>
    </source>
</evidence>
<evidence type="ECO:0000313" key="11">
    <source>
        <dbReference type="EMBL" id="AQQ69831.1"/>
    </source>
</evidence>
<name>A0A1Q2MAX3_9BACT</name>
<feature type="domain" description="CBS" evidence="10">
    <location>
        <begin position="142"/>
        <end position="204"/>
    </location>
</feature>
<evidence type="ECO:0000256" key="3">
    <source>
        <dbReference type="ARBA" id="ARBA00022448"/>
    </source>
</evidence>
<evidence type="ECO:0000256" key="2">
    <source>
        <dbReference type="ARBA" id="ARBA00009749"/>
    </source>
</evidence>
<dbReference type="InterPro" id="IPR006667">
    <property type="entry name" value="SLC41_membr_dom"/>
</dbReference>
<organism evidence="11 12">
    <name type="scientific">Limihaloglobus sulfuriphilus</name>
    <dbReference type="NCBI Taxonomy" id="1851148"/>
    <lineage>
        <taxon>Bacteria</taxon>
        <taxon>Pseudomonadati</taxon>
        <taxon>Planctomycetota</taxon>
        <taxon>Phycisphaerae</taxon>
        <taxon>Sedimentisphaerales</taxon>
        <taxon>Sedimentisphaeraceae</taxon>
        <taxon>Limihaloglobus</taxon>
    </lineage>
</organism>
<reference evidence="12" key="1">
    <citation type="submission" date="2017-02" db="EMBL/GenBank/DDBJ databases">
        <title>Comparative genomics and description of representatives of a novel lineage of planctomycetes thriving in anoxic sediments.</title>
        <authorList>
            <person name="Spring S."/>
            <person name="Bunk B."/>
            <person name="Sproer C."/>
        </authorList>
    </citation>
    <scope>NUCLEOTIDE SEQUENCE [LARGE SCALE GENOMIC DNA]</scope>
    <source>
        <strain evidence="12">SM-Chi-D1</strain>
    </source>
</reference>
<keyword evidence="6 9" id="KW-1133">Transmembrane helix</keyword>
<dbReference type="KEGG" id="pbas:SMSP2_00165"/>
<feature type="domain" description="CBS" evidence="10">
    <location>
        <begin position="205"/>
        <end position="261"/>
    </location>
</feature>
<dbReference type="NCBIfam" id="TIGR00400">
    <property type="entry name" value="mgtE"/>
    <property type="match status" value="1"/>
</dbReference>
<dbReference type="SUPFAM" id="SSF161093">
    <property type="entry name" value="MgtE membrane domain-like"/>
    <property type="match status" value="1"/>
</dbReference>
<dbReference type="GO" id="GO:0046872">
    <property type="term" value="F:metal ion binding"/>
    <property type="evidence" value="ECO:0007669"/>
    <property type="project" value="UniProtKB-KW"/>
</dbReference>
<dbReference type="PANTHER" id="PTHR43773">
    <property type="entry name" value="MAGNESIUM TRANSPORTER MGTE"/>
    <property type="match status" value="1"/>
</dbReference>
<dbReference type="Pfam" id="PF03448">
    <property type="entry name" value="MgtE_N"/>
    <property type="match status" value="1"/>
</dbReference>
<dbReference type="GO" id="GO:0015095">
    <property type="term" value="F:magnesium ion transmembrane transporter activity"/>
    <property type="evidence" value="ECO:0007669"/>
    <property type="project" value="UniProtKB-UniRule"/>
</dbReference>
<dbReference type="SUPFAM" id="SSF158791">
    <property type="entry name" value="MgtE N-terminal domain-like"/>
    <property type="match status" value="1"/>
</dbReference>
<keyword evidence="3 9" id="KW-0813">Transport</keyword>
<proteinExistence type="inferred from homology"/>
<comment type="subcellular location">
    <subcellularLocation>
        <location evidence="9">Cell membrane</location>
        <topology evidence="9">Multi-pass membrane protein</topology>
    </subcellularLocation>
    <subcellularLocation>
        <location evidence="1">Membrane</location>
        <topology evidence="1">Multi-pass membrane protein</topology>
    </subcellularLocation>
</comment>
<dbReference type="Proteomes" id="UP000188181">
    <property type="component" value="Chromosome"/>
</dbReference>
<keyword evidence="7 9" id="KW-0472">Membrane</keyword>
<dbReference type="PROSITE" id="PS51371">
    <property type="entry name" value="CBS"/>
    <property type="match status" value="2"/>
</dbReference>
<dbReference type="Gene3D" id="3.10.580.10">
    <property type="entry name" value="CBS-domain"/>
    <property type="match status" value="1"/>
</dbReference>
<dbReference type="Gene3D" id="1.10.357.20">
    <property type="entry name" value="SLC41 divalent cation transporters, integral membrane domain"/>
    <property type="match status" value="1"/>
</dbReference>
<evidence type="ECO:0000259" key="10">
    <source>
        <dbReference type="PROSITE" id="PS51371"/>
    </source>
</evidence>
<feature type="transmembrane region" description="Helical" evidence="9">
    <location>
        <begin position="289"/>
        <end position="307"/>
    </location>
</feature>
<protein>
    <recommendedName>
        <fullName evidence="9">Magnesium transporter MgtE</fullName>
    </recommendedName>
</protein>
<dbReference type="SMART" id="SM00924">
    <property type="entry name" value="MgtE_N"/>
    <property type="match status" value="1"/>
</dbReference>
<evidence type="ECO:0000313" key="12">
    <source>
        <dbReference type="Proteomes" id="UP000188181"/>
    </source>
</evidence>
<dbReference type="SUPFAM" id="SSF54631">
    <property type="entry name" value="CBS-domain pair"/>
    <property type="match status" value="1"/>
</dbReference>
<evidence type="ECO:0000256" key="9">
    <source>
        <dbReference type="RuleBase" id="RU362011"/>
    </source>
</evidence>
<evidence type="ECO:0000256" key="7">
    <source>
        <dbReference type="ARBA" id="ARBA00023136"/>
    </source>
</evidence>
<dbReference type="STRING" id="1851148.SMSP2_00165"/>
<feature type="transmembrane region" description="Helical" evidence="9">
    <location>
        <begin position="339"/>
        <end position="357"/>
    </location>
</feature>